<dbReference type="EMBL" id="WACR01000013">
    <property type="protein sequence ID" value="KAB1061968.1"/>
    <property type="molecule type" value="Genomic_DNA"/>
</dbReference>
<evidence type="ECO:0000256" key="4">
    <source>
        <dbReference type="ARBA" id="ARBA00022692"/>
    </source>
</evidence>
<keyword evidence="4 7" id="KW-0812">Transmembrane</keyword>
<evidence type="ECO:0000313" key="9">
    <source>
        <dbReference type="EMBL" id="KAB1061968.1"/>
    </source>
</evidence>
<evidence type="ECO:0000256" key="3">
    <source>
        <dbReference type="ARBA" id="ARBA00022475"/>
    </source>
</evidence>
<feature type="transmembrane region" description="Helical" evidence="7">
    <location>
        <begin position="194"/>
        <end position="212"/>
    </location>
</feature>
<feature type="domain" description="Type II secretion system protein GspF" evidence="8">
    <location>
        <begin position="40"/>
        <end position="163"/>
    </location>
</feature>
<dbReference type="Gene3D" id="1.20.81.30">
    <property type="entry name" value="Type II secretion system (T2SS), domain F"/>
    <property type="match status" value="2"/>
</dbReference>
<protein>
    <submittedName>
        <fullName evidence="9">Type II secretion system F family protein</fullName>
    </submittedName>
</protein>
<feature type="domain" description="Type II secretion system protein GspF" evidence="8">
    <location>
        <begin position="243"/>
        <end position="365"/>
    </location>
</feature>
<evidence type="ECO:0000313" key="10">
    <source>
        <dbReference type="Proteomes" id="UP000435357"/>
    </source>
</evidence>
<reference evidence="9 10" key="1">
    <citation type="submission" date="2019-09" db="EMBL/GenBank/DDBJ databases">
        <title>Genomes of Cryomorphaceae.</title>
        <authorList>
            <person name="Bowman J.P."/>
        </authorList>
    </citation>
    <scope>NUCLEOTIDE SEQUENCE [LARGE SCALE GENOMIC DNA]</scope>
    <source>
        <strain evidence="9 10">KCTC 52047</strain>
    </source>
</reference>
<organism evidence="9 10">
    <name type="scientific">Salibacter halophilus</name>
    <dbReference type="NCBI Taxonomy" id="1803916"/>
    <lineage>
        <taxon>Bacteria</taxon>
        <taxon>Pseudomonadati</taxon>
        <taxon>Bacteroidota</taxon>
        <taxon>Flavobacteriia</taxon>
        <taxon>Flavobacteriales</taxon>
        <taxon>Salibacteraceae</taxon>
        <taxon>Salibacter</taxon>
    </lineage>
</organism>
<keyword evidence="3" id="KW-1003">Cell membrane</keyword>
<dbReference type="OrthoDB" id="1523422at2"/>
<dbReference type="PRINTS" id="PR00812">
    <property type="entry name" value="BCTERIALGSPF"/>
</dbReference>
<evidence type="ECO:0000256" key="7">
    <source>
        <dbReference type="SAM" id="Phobius"/>
    </source>
</evidence>
<dbReference type="AlphaFoldDB" id="A0A6N6M101"/>
<evidence type="ECO:0000256" key="1">
    <source>
        <dbReference type="ARBA" id="ARBA00004651"/>
    </source>
</evidence>
<comment type="subcellular location">
    <subcellularLocation>
        <location evidence="1">Cell membrane</location>
        <topology evidence="1">Multi-pass membrane protein</topology>
    </subcellularLocation>
</comment>
<dbReference type="PANTHER" id="PTHR30012">
    <property type="entry name" value="GENERAL SECRETION PATHWAY PROTEIN"/>
    <property type="match status" value="1"/>
</dbReference>
<evidence type="ECO:0000256" key="5">
    <source>
        <dbReference type="ARBA" id="ARBA00022989"/>
    </source>
</evidence>
<dbReference type="InterPro" id="IPR042094">
    <property type="entry name" value="T2SS_GspF_sf"/>
</dbReference>
<feature type="transmembrane region" description="Helical" evidence="7">
    <location>
        <begin position="144"/>
        <end position="166"/>
    </location>
</feature>
<gene>
    <name evidence="9" type="ORF">F3059_12885</name>
</gene>
<sequence>MPIELKANTKVQAKSSSKTGSGILAALKKDSFGKKYKIRFYKEFHSLLKAGVDMNTLLEMITVNTKKKDKYAKVLSEIKQSVLKGNSLAEAVEQTGHFSKFESSSIKAGEESGQLEAVFGDLLYFYEFNAKIQKTIIGSMSYPLLLIVVSTGILFFMVNVVVPMFGGLYERLGSELPQITQHIIAISDTVQNQYLYWLMAVLILILVFMQLWKKDSFRIRVESILIRVPFFGSFYIKSVKSRFSSVLFFLLKANVNLLEALNLAQNSMNTKYISSKVGEASEKIAHGSSLKKSLENTEMFSESELMYIEISEETNQLHQAFERISSQVREDLESQASIVGKILEPILITFVAIVIGTILVAMYMPLFSLSIGS</sequence>
<keyword evidence="10" id="KW-1185">Reference proteome</keyword>
<dbReference type="PANTHER" id="PTHR30012:SF0">
    <property type="entry name" value="TYPE II SECRETION SYSTEM PROTEIN F-RELATED"/>
    <property type="match status" value="1"/>
</dbReference>
<evidence type="ECO:0000259" key="8">
    <source>
        <dbReference type="Pfam" id="PF00482"/>
    </source>
</evidence>
<comment type="similarity">
    <text evidence="2">Belongs to the GSP F family.</text>
</comment>
<keyword evidence="5 7" id="KW-1133">Transmembrane helix</keyword>
<name>A0A6N6M101_9FLAO</name>
<dbReference type="GO" id="GO:0005886">
    <property type="term" value="C:plasma membrane"/>
    <property type="evidence" value="ECO:0007669"/>
    <property type="project" value="UniProtKB-SubCell"/>
</dbReference>
<dbReference type="InterPro" id="IPR018076">
    <property type="entry name" value="T2SS_GspF_dom"/>
</dbReference>
<feature type="transmembrane region" description="Helical" evidence="7">
    <location>
        <begin position="346"/>
        <end position="366"/>
    </location>
</feature>
<accession>A0A6N6M101</accession>
<comment type="caution">
    <text evidence="9">The sequence shown here is derived from an EMBL/GenBank/DDBJ whole genome shotgun (WGS) entry which is preliminary data.</text>
</comment>
<dbReference type="Pfam" id="PF00482">
    <property type="entry name" value="T2SSF"/>
    <property type="match status" value="2"/>
</dbReference>
<dbReference type="RefSeq" id="WP_151169938.1">
    <property type="nucleotide sequence ID" value="NZ_WACR01000013.1"/>
</dbReference>
<evidence type="ECO:0000256" key="6">
    <source>
        <dbReference type="ARBA" id="ARBA00023136"/>
    </source>
</evidence>
<dbReference type="InterPro" id="IPR003004">
    <property type="entry name" value="GspF/PilC"/>
</dbReference>
<dbReference type="Proteomes" id="UP000435357">
    <property type="component" value="Unassembled WGS sequence"/>
</dbReference>
<evidence type="ECO:0000256" key="2">
    <source>
        <dbReference type="ARBA" id="ARBA00005745"/>
    </source>
</evidence>
<proteinExistence type="inferred from homology"/>
<keyword evidence="6 7" id="KW-0472">Membrane</keyword>